<dbReference type="EMBL" id="OC006402">
    <property type="protein sequence ID" value="CAD7266098.1"/>
    <property type="molecule type" value="Genomic_DNA"/>
</dbReference>
<evidence type="ECO:0000256" key="1">
    <source>
        <dbReference type="SAM" id="MobiDB-lite"/>
    </source>
</evidence>
<feature type="compositionally biased region" description="Acidic residues" evidence="1">
    <location>
        <begin position="28"/>
        <end position="52"/>
    </location>
</feature>
<protein>
    <submittedName>
        <fullName evidence="2">Uncharacterized protein</fullName>
    </submittedName>
</protein>
<accession>A0A7R9G552</accession>
<sequence>MRTGQWDVVIPKSRYLAEEEAKRKAAESAEDEEDDVFYDTEDDQEDDQDDSSDTVSLELVFKRFRNGLCLGLAPVFQPPPSVDDRGP</sequence>
<organism evidence="2">
    <name type="scientific">Timema shepardi</name>
    <name type="common">Walking stick</name>
    <dbReference type="NCBI Taxonomy" id="629360"/>
    <lineage>
        <taxon>Eukaryota</taxon>
        <taxon>Metazoa</taxon>
        <taxon>Ecdysozoa</taxon>
        <taxon>Arthropoda</taxon>
        <taxon>Hexapoda</taxon>
        <taxon>Insecta</taxon>
        <taxon>Pterygota</taxon>
        <taxon>Neoptera</taxon>
        <taxon>Polyneoptera</taxon>
        <taxon>Phasmatodea</taxon>
        <taxon>Timematodea</taxon>
        <taxon>Timematoidea</taxon>
        <taxon>Timematidae</taxon>
        <taxon>Timema</taxon>
    </lineage>
</organism>
<gene>
    <name evidence="2" type="ORF">TSIB3V08_LOCUS10125</name>
</gene>
<name>A0A7R9G552_TIMSH</name>
<reference evidence="2" key="1">
    <citation type="submission" date="2020-11" db="EMBL/GenBank/DDBJ databases">
        <authorList>
            <person name="Tran Van P."/>
        </authorList>
    </citation>
    <scope>NUCLEOTIDE SEQUENCE</scope>
</reference>
<feature type="compositionally biased region" description="Basic and acidic residues" evidence="1">
    <location>
        <begin position="17"/>
        <end position="27"/>
    </location>
</feature>
<proteinExistence type="predicted"/>
<evidence type="ECO:0000313" key="2">
    <source>
        <dbReference type="EMBL" id="CAD7266098.1"/>
    </source>
</evidence>
<dbReference type="AlphaFoldDB" id="A0A7R9G552"/>
<feature type="region of interest" description="Disordered" evidence="1">
    <location>
        <begin position="17"/>
        <end position="54"/>
    </location>
</feature>